<dbReference type="EMBL" id="JACHIA010000008">
    <property type="protein sequence ID" value="MBB6071312.1"/>
    <property type="molecule type" value="Genomic_DNA"/>
</dbReference>
<dbReference type="SUPFAM" id="SSF50475">
    <property type="entry name" value="FMN-binding split barrel"/>
    <property type="match status" value="1"/>
</dbReference>
<evidence type="ECO:0000313" key="2">
    <source>
        <dbReference type="Proteomes" id="UP000582837"/>
    </source>
</evidence>
<dbReference type="AlphaFoldDB" id="A0A841GZY2"/>
<dbReference type="Proteomes" id="UP000582837">
    <property type="component" value="Unassembled WGS sequence"/>
</dbReference>
<evidence type="ECO:0008006" key="3">
    <source>
        <dbReference type="Google" id="ProtNLM"/>
    </source>
</evidence>
<reference evidence="1 2" key="1">
    <citation type="submission" date="2020-08" db="EMBL/GenBank/DDBJ databases">
        <title>Genomic Encyclopedia of Type Strains, Phase IV (KMG-IV): sequencing the most valuable type-strain genomes for metagenomic binning, comparative biology and taxonomic classification.</title>
        <authorList>
            <person name="Goeker M."/>
        </authorList>
    </citation>
    <scope>NUCLEOTIDE SEQUENCE [LARGE SCALE GENOMIC DNA]</scope>
    <source>
        <strain evidence="1 2">DSM 29007</strain>
    </source>
</reference>
<dbReference type="InterPro" id="IPR012349">
    <property type="entry name" value="Split_barrel_FMN-bd"/>
</dbReference>
<dbReference type="Pfam" id="PF12900">
    <property type="entry name" value="Pyridox_ox_2"/>
    <property type="match status" value="1"/>
</dbReference>
<comment type="caution">
    <text evidence="1">The sequence shown here is derived from an EMBL/GenBank/DDBJ whole genome shotgun (WGS) entry which is preliminary data.</text>
</comment>
<gene>
    <name evidence="1" type="ORF">HNQ61_002936</name>
</gene>
<dbReference type="RefSeq" id="WP_170036909.1">
    <property type="nucleotide sequence ID" value="NZ_JABDTL010000002.1"/>
</dbReference>
<sequence>MNDSARPSFRSLDRDECMAILGRNSVGRIAYTSGNRVQIEPLSYVQHGAWLYGRTSNGSKLAATSTHWAPVAFEVDEVEAVFQWRSVVVHGGFYTLVDDGRADHDAEWWQGVQLLRGLIPDTFSGDDPVGFRTVLFRMAVQDVTGREAVPGRVPVLAVAAA</sequence>
<accession>A0A841GZY2</accession>
<proteinExistence type="predicted"/>
<organism evidence="1 2">
    <name type="scientific">Longimicrobium terrae</name>
    <dbReference type="NCBI Taxonomy" id="1639882"/>
    <lineage>
        <taxon>Bacteria</taxon>
        <taxon>Pseudomonadati</taxon>
        <taxon>Gemmatimonadota</taxon>
        <taxon>Longimicrobiia</taxon>
        <taxon>Longimicrobiales</taxon>
        <taxon>Longimicrobiaceae</taxon>
        <taxon>Longimicrobium</taxon>
    </lineage>
</organism>
<keyword evidence="2" id="KW-1185">Reference proteome</keyword>
<name>A0A841GZY2_9BACT</name>
<protein>
    <recommendedName>
        <fullName evidence="3">Pyridoxamine 5'-phosphate oxidase family protein</fullName>
    </recommendedName>
</protein>
<evidence type="ECO:0000313" key="1">
    <source>
        <dbReference type="EMBL" id="MBB6071312.1"/>
    </source>
</evidence>
<dbReference type="InterPro" id="IPR024747">
    <property type="entry name" value="Pyridox_Oxase-rel"/>
</dbReference>
<dbReference type="Gene3D" id="2.30.110.10">
    <property type="entry name" value="Electron Transport, Fmn-binding Protein, Chain A"/>
    <property type="match status" value="1"/>
</dbReference>